<dbReference type="Proteomes" id="UP001589906">
    <property type="component" value="Unassembled WGS sequence"/>
</dbReference>
<dbReference type="InterPro" id="IPR051783">
    <property type="entry name" value="NAD(P)-dependent_oxidoreduct"/>
</dbReference>
<dbReference type="PANTHER" id="PTHR48079">
    <property type="entry name" value="PROTEIN YEEZ"/>
    <property type="match status" value="1"/>
</dbReference>
<feature type="domain" description="NAD(P)-binding" evidence="1">
    <location>
        <begin position="7"/>
        <end position="124"/>
    </location>
</feature>
<dbReference type="RefSeq" id="WP_376836247.1">
    <property type="nucleotide sequence ID" value="NZ_JBHLSW010000007.1"/>
</dbReference>
<dbReference type="EMBL" id="JBHLSW010000007">
    <property type="protein sequence ID" value="MFC0634230.1"/>
    <property type="molecule type" value="Genomic_DNA"/>
</dbReference>
<dbReference type="InterPro" id="IPR016040">
    <property type="entry name" value="NAD(P)-bd_dom"/>
</dbReference>
<comment type="caution">
    <text evidence="2">The sequence shown here is derived from an EMBL/GenBank/DDBJ whole genome shotgun (WGS) entry which is preliminary data.</text>
</comment>
<keyword evidence="3" id="KW-1185">Reference proteome</keyword>
<evidence type="ECO:0000259" key="1">
    <source>
        <dbReference type="Pfam" id="PF13460"/>
    </source>
</evidence>
<evidence type="ECO:0000313" key="2">
    <source>
        <dbReference type="EMBL" id="MFC0634230.1"/>
    </source>
</evidence>
<proteinExistence type="predicted"/>
<name>A0ABV6R3P1_9CAUL</name>
<dbReference type="CDD" id="cd05262">
    <property type="entry name" value="SDR_a7"/>
    <property type="match status" value="1"/>
</dbReference>
<dbReference type="Gene3D" id="3.40.50.720">
    <property type="entry name" value="NAD(P)-binding Rossmann-like Domain"/>
    <property type="match status" value="1"/>
</dbReference>
<accession>A0ABV6R3P1</accession>
<dbReference type="PANTHER" id="PTHR48079:SF9">
    <property type="entry name" value="PUTATIVE-RELATED"/>
    <property type="match status" value="1"/>
</dbReference>
<reference evidence="2 3" key="1">
    <citation type="submission" date="2024-09" db="EMBL/GenBank/DDBJ databases">
        <authorList>
            <person name="Sun Q."/>
            <person name="Mori K."/>
        </authorList>
    </citation>
    <scope>NUCLEOTIDE SEQUENCE [LARGE SCALE GENOMIC DNA]</scope>
    <source>
        <strain evidence="2 3">NCAIM B.02621</strain>
    </source>
</reference>
<dbReference type="SUPFAM" id="SSF51735">
    <property type="entry name" value="NAD(P)-binding Rossmann-fold domains"/>
    <property type="match status" value="1"/>
</dbReference>
<evidence type="ECO:0000313" key="3">
    <source>
        <dbReference type="Proteomes" id="UP001589906"/>
    </source>
</evidence>
<dbReference type="Pfam" id="PF13460">
    <property type="entry name" value="NAD_binding_10"/>
    <property type="match status" value="1"/>
</dbReference>
<organism evidence="2 3">
    <name type="scientific">Brevundimonas balnearis</name>
    <dbReference type="NCBI Taxonomy" id="1572858"/>
    <lineage>
        <taxon>Bacteria</taxon>
        <taxon>Pseudomonadati</taxon>
        <taxon>Pseudomonadota</taxon>
        <taxon>Alphaproteobacteria</taxon>
        <taxon>Caulobacterales</taxon>
        <taxon>Caulobacteraceae</taxon>
        <taxon>Brevundimonas</taxon>
    </lineage>
</organism>
<dbReference type="InterPro" id="IPR036291">
    <property type="entry name" value="NAD(P)-bd_dom_sf"/>
</dbReference>
<sequence length="293" mass="30829">MHVFVTGATGWVGAAVVDELLAHGHEVTGLARSAAKASVLAAKGVRPVIGSLEDPALLAEAAREADAVAHLAFNHDFSRFAESAQEDRAAIEALGAALAGTRKPLLITAGLARLAPGRVAVEADRPIADPSYPRRSEQAAQALLDAGVRVATVRLSPSVHGVGERHGFVPILIDIARQTGVSAYIGDGENRWPAVHVSDAGRLYRLALESDLHEPAYHAADEEGVRFRDIAQAIGDKLGLPVEARGPEHFGWFAGFAGGDMPASSAVTRDRLGWTPTGPSLLSDIRHPDYYAG</sequence>
<protein>
    <submittedName>
        <fullName evidence="2">SDR family oxidoreductase</fullName>
    </submittedName>
</protein>
<gene>
    <name evidence="2" type="ORF">ACFFGE_10120</name>
</gene>